<dbReference type="EMBL" id="AAVP02000013">
    <property type="protein sequence ID" value="EDK23583.1"/>
    <property type="molecule type" value="Genomic_DNA"/>
</dbReference>
<dbReference type="AlphaFoldDB" id="A5KPS9"/>
<protein>
    <submittedName>
        <fullName evidence="2">Uncharacterized protein</fullName>
    </submittedName>
</protein>
<evidence type="ECO:0000313" key="3">
    <source>
        <dbReference type="Proteomes" id="UP000003577"/>
    </source>
</evidence>
<dbReference type="Proteomes" id="UP000003577">
    <property type="component" value="Unassembled WGS sequence"/>
</dbReference>
<dbReference type="PaxDb" id="411460-RUMTOR_02264"/>
<keyword evidence="1" id="KW-1133">Transmembrane helix</keyword>
<keyword evidence="1" id="KW-0472">Membrane</keyword>
<proteinExistence type="predicted"/>
<gene>
    <name evidence="2" type="ORF">RUMTOR_02264</name>
</gene>
<dbReference type="RefSeq" id="WP_004848260.1">
    <property type="nucleotide sequence ID" value="NZ_DS264382.1"/>
</dbReference>
<accession>A5KPS9</accession>
<dbReference type="HOGENOM" id="CLU_212795_0_0_9"/>
<reference evidence="2 3" key="2">
    <citation type="submission" date="2007-04" db="EMBL/GenBank/DDBJ databases">
        <title>Draft genome sequence of Ruminococcus torques (ATCC 27756).</title>
        <authorList>
            <person name="Sudarsanam P."/>
            <person name="Ley R."/>
            <person name="Guruge J."/>
            <person name="Turnbaugh P.J."/>
            <person name="Mahowald M."/>
            <person name="Liep D."/>
            <person name="Gordon J."/>
        </authorList>
    </citation>
    <scope>NUCLEOTIDE SEQUENCE [LARGE SCALE GENOMIC DNA]</scope>
    <source>
        <strain evidence="2 3">ATCC 27756</strain>
    </source>
</reference>
<organism evidence="2 3">
    <name type="scientific">[Ruminococcus] torques ATCC 27756</name>
    <dbReference type="NCBI Taxonomy" id="411460"/>
    <lineage>
        <taxon>Bacteria</taxon>
        <taxon>Bacillati</taxon>
        <taxon>Bacillota</taxon>
        <taxon>Clostridia</taxon>
        <taxon>Lachnospirales</taxon>
        <taxon>Lachnospiraceae</taxon>
        <taxon>Mediterraneibacter</taxon>
    </lineage>
</organism>
<sequence length="55" mass="6056">MQTRRECETEGMKMSGIMICVTGVVVIVAASLAAGSVLYLLQRKKEKLKSEQINL</sequence>
<name>A5KPS9_9FIRM</name>
<evidence type="ECO:0000256" key="1">
    <source>
        <dbReference type="SAM" id="Phobius"/>
    </source>
</evidence>
<keyword evidence="1" id="KW-0812">Transmembrane</keyword>
<comment type="caution">
    <text evidence="2">The sequence shown here is derived from an EMBL/GenBank/DDBJ whole genome shotgun (WGS) entry which is preliminary data.</text>
</comment>
<reference evidence="2 3" key="1">
    <citation type="submission" date="2007-03" db="EMBL/GenBank/DDBJ databases">
        <authorList>
            <person name="Fulton L."/>
            <person name="Clifton S."/>
            <person name="Fulton B."/>
            <person name="Xu J."/>
            <person name="Minx P."/>
            <person name="Pepin K.H."/>
            <person name="Johnson M."/>
            <person name="Thiruvilangam P."/>
            <person name="Bhonagiri V."/>
            <person name="Nash W.E."/>
            <person name="Mardis E.R."/>
            <person name="Wilson R.K."/>
        </authorList>
    </citation>
    <scope>NUCLEOTIDE SEQUENCE [LARGE SCALE GENOMIC DNA]</scope>
    <source>
        <strain evidence="2 3">ATCC 27756</strain>
    </source>
</reference>
<evidence type="ECO:0000313" key="2">
    <source>
        <dbReference type="EMBL" id="EDK23583.1"/>
    </source>
</evidence>
<feature type="transmembrane region" description="Helical" evidence="1">
    <location>
        <begin position="16"/>
        <end position="41"/>
    </location>
</feature>